<dbReference type="Gene3D" id="3.30.830.10">
    <property type="entry name" value="Metalloenzyme, LuxS/M16 peptidase-like"/>
    <property type="match status" value="2"/>
</dbReference>
<dbReference type="EMBL" id="AP027081">
    <property type="protein sequence ID" value="BDU75810.1"/>
    <property type="molecule type" value="Genomic_DNA"/>
</dbReference>
<keyword evidence="1" id="KW-0732">Signal</keyword>
<evidence type="ECO:0000259" key="3">
    <source>
        <dbReference type="Pfam" id="PF05193"/>
    </source>
</evidence>
<dbReference type="InterPro" id="IPR011765">
    <property type="entry name" value="Pept_M16_N"/>
</dbReference>
<name>A0AA48GWQ3_9BACT</name>
<accession>A0AA48GWQ3</accession>
<dbReference type="GO" id="GO:0046872">
    <property type="term" value="F:metal ion binding"/>
    <property type="evidence" value="ECO:0007669"/>
    <property type="project" value="InterPro"/>
</dbReference>
<evidence type="ECO:0000313" key="5">
    <source>
        <dbReference type="Proteomes" id="UP001228113"/>
    </source>
</evidence>
<dbReference type="InterPro" id="IPR050361">
    <property type="entry name" value="MPP/UQCRC_Complex"/>
</dbReference>
<feature type="domain" description="Peptidase M16 C-terminal" evidence="3">
    <location>
        <begin position="208"/>
        <end position="383"/>
    </location>
</feature>
<evidence type="ECO:0000259" key="2">
    <source>
        <dbReference type="Pfam" id="PF00675"/>
    </source>
</evidence>
<feature type="signal peptide" evidence="1">
    <location>
        <begin position="1"/>
        <end position="20"/>
    </location>
</feature>
<sequence>MSTRTTLIALLLASGCAAFAGQDEKPLPKELPPYGADRAIPPIDLTRKTLANGMEVWIVKRPGLPRVASYLAVRGGDASDPADRQGLSSFMAGLLAEGTARRSSRQIAEEIQAIGGELAAGAGPDAVLIHGTALSSGLGTLVNLLADVARHPAFPAKEVELSKANALQGLQAQEAQPGFKANRAFFAALFGEHPYRFTAITPELVKQVTPEQLRALHGERFQPGRALLVLSGDLQPAAALKAVEAAFGDWKATAPDLKPVPPAPTAAARQIVLVPRPGSVQSTLRVGRPAIPFNHADYVPFQLANIILGGSFHSRITRNIREDKGYTYSPAARLRSLREGGAYLVQADVRNDVTAATLNEIFYEMDRMASTDVHEEELVSAKRYMAGTFLAQNEMLQALTGTLATYWINGQQPEALSAFIPKVNAVTAADIRRVSRTWLASKDQTVVVVGDPAKAKAELEQYGLVTVK</sequence>
<evidence type="ECO:0000256" key="1">
    <source>
        <dbReference type="SAM" id="SignalP"/>
    </source>
</evidence>
<organism evidence="4 5">
    <name type="scientific">Mesoterricola sediminis</name>
    <dbReference type="NCBI Taxonomy" id="2927980"/>
    <lineage>
        <taxon>Bacteria</taxon>
        <taxon>Pseudomonadati</taxon>
        <taxon>Acidobacteriota</taxon>
        <taxon>Holophagae</taxon>
        <taxon>Holophagales</taxon>
        <taxon>Holophagaceae</taxon>
        <taxon>Mesoterricola</taxon>
    </lineage>
</organism>
<dbReference type="SUPFAM" id="SSF63411">
    <property type="entry name" value="LuxS/MPP-like metallohydrolase"/>
    <property type="match status" value="2"/>
</dbReference>
<dbReference type="PANTHER" id="PTHR11851:SF224">
    <property type="entry name" value="PROCESSING PROTEASE"/>
    <property type="match status" value="1"/>
</dbReference>
<dbReference type="RefSeq" id="WP_316411117.1">
    <property type="nucleotide sequence ID" value="NZ_AP027081.1"/>
</dbReference>
<dbReference type="AlphaFoldDB" id="A0AA48GWQ3"/>
<feature type="domain" description="Peptidase M16 N-terminal" evidence="2">
    <location>
        <begin position="61"/>
        <end position="191"/>
    </location>
</feature>
<proteinExistence type="predicted"/>
<feature type="chain" id="PRO_5041255541" evidence="1">
    <location>
        <begin position="21"/>
        <end position="468"/>
    </location>
</feature>
<protein>
    <submittedName>
        <fullName evidence="4">Peptidase M16</fullName>
    </submittedName>
</protein>
<dbReference type="InterPro" id="IPR007863">
    <property type="entry name" value="Peptidase_M16_C"/>
</dbReference>
<dbReference type="Pfam" id="PF05193">
    <property type="entry name" value="Peptidase_M16_C"/>
    <property type="match status" value="1"/>
</dbReference>
<gene>
    <name evidence="4" type="ORF">METESE_07680</name>
</gene>
<dbReference type="PANTHER" id="PTHR11851">
    <property type="entry name" value="METALLOPROTEASE"/>
    <property type="match status" value="1"/>
</dbReference>
<dbReference type="Proteomes" id="UP001228113">
    <property type="component" value="Chromosome"/>
</dbReference>
<dbReference type="Pfam" id="PF00675">
    <property type="entry name" value="Peptidase_M16"/>
    <property type="match status" value="1"/>
</dbReference>
<reference evidence="4" key="1">
    <citation type="journal article" date="2023" name="Int. J. Syst. Evol. Microbiol.">
        <title>Mesoterricola silvestris gen. nov., sp. nov., Mesoterricola sediminis sp. nov., Geothrix oryzae sp. nov., Geothrix edaphica sp. nov., Geothrix rubra sp. nov., and Geothrix limicola sp. nov., six novel members of Acidobacteriota isolated from soils.</title>
        <authorList>
            <person name="Itoh H."/>
            <person name="Sugisawa Y."/>
            <person name="Mise K."/>
            <person name="Xu Z."/>
            <person name="Kuniyasu M."/>
            <person name="Ushijima N."/>
            <person name="Kawano K."/>
            <person name="Kobayashi E."/>
            <person name="Shiratori Y."/>
            <person name="Masuda Y."/>
            <person name="Senoo K."/>
        </authorList>
    </citation>
    <scope>NUCLEOTIDE SEQUENCE</scope>
    <source>
        <strain evidence="4">W786</strain>
    </source>
</reference>
<dbReference type="InterPro" id="IPR011249">
    <property type="entry name" value="Metalloenz_LuxS/M16"/>
</dbReference>
<dbReference type="KEGG" id="msea:METESE_07680"/>
<evidence type="ECO:0000313" key="4">
    <source>
        <dbReference type="EMBL" id="BDU75810.1"/>
    </source>
</evidence>
<dbReference type="PROSITE" id="PS51257">
    <property type="entry name" value="PROKAR_LIPOPROTEIN"/>
    <property type="match status" value="1"/>
</dbReference>
<keyword evidence="5" id="KW-1185">Reference proteome</keyword>